<dbReference type="PANTHER" id="PTHR48302:SF2">
    <property type="entry name" value="DUF1985 DOMAIN-CONTAINING PROTEIN"/>
    <property type="match status" value="1"/>
</dbReference>
<evidence type="ECO:0000313" key="1">
    <source>
        <dbReference type="EnsemblPlants" id="Solyc01g015030.1.1"/>
    </source>
</evidence>
<organism evidence="1">
    <name type="scientific">Solanum lycopersicum</name>
    <name type="common">Tomato</name>
    <name type="synonym">Lycopersicon esculentum</name>
    <dbReference type="NCBI Taxonomy" id="4081"/>
    <lineage>
        <taxon>Eukaryota</taxon>
        <taxon>Viridiplantae</taxon>
        <taxon>Streptophyta</taxon>
        <taxon>Embryophyta</taxon>
        <taxon>Tracheophyta</taxon>
        <taxon>Spermatophyta</taxon>
        <taxon>Magnoliopsida</taxon>
        <taxon>eudicotyledons</taxon>
        <taxon>Gunneridae</taxon>
        <taxon>Pentapetalae</taxon>
        <taxon>asterids</taxon>
        <taxon>lamiids</taxon>
        <taxon>Solanales</taxon>
        <taxon>Solanaceae</taxon>
        <taxon>Solanoideae</taxon>
        <taxon>Solaneae</taxon>
        <taxon>Solanum</taxon>
        <taxon>Solanum subgen. Lycopersicon</taxon>
    </lineage>
</organism>
<dbReference type="HOGENOM" id="CLU_1799831_0_0_1"/>
<reference evidence="1" key="2">
    <citation type="submission" date="2015-06" db="UniProtKB">
        <authorList>
            <consortium name="EnsemblPlants"/>
        </authorList>
    </citation>
    <scope>IDENTIFICATION</scope>
    <source>
        <strain evidence="1">cv. Heinz 1706</strain>
    </source>
</reference>
<sequence length="144" mass="16820">MDEEETPCKKITRRIQANPQFLYAFLSFSLGLTQNFEEILGSMAKSRISQQDGDKNIYVKKSGQIPRILNWVTEKDYPRIDYFIKAMFRDVNNSAICLIIPKKIPHKVVQDHDIQRPQTRNVPVSPSVKTRRVRYRKQPDVVVT</sequence>
<protein>
    <submittedName>
        <fullName evidence="1">Uncharacterized protein</fullName>
    </submittedName>
</protein>
<dbReference type="EnsemblPlants" id="Solyc01g015030.1.1">
    <property type="protein sequence ID" value="Solyc01g015030.1.1"/>
    <property type="gene ID" value="Solyc01g015030.1"/>
</dbReference>
<dbReference type="Proteomes" id="UP000004994">
    <property type="component" value="Chromosome 1"/>
</dbReference>
<proteinExistence type="predicted"/>
<dbReference type="Gramene" id="Solyc01g015030.1.1">
    <property type="protein sequence ID" value="Solyc01g015030.1.1"/>
    <property type="gene ID" value="Solyc01g015030.1"/>
</dbReference>
<dbReference type="STRING" id="4081.K4AUD7"/>
<keyword evidence="2" id="KW-1185">Reference proteome</keyword>
<evidence type="ECO:0000313" key="2">
    <source>
        <dbReference type="Proteomes" id="UP000004994"/>
    </source>
</evidence>
<dbReference type="PANTHER" id="PTHR48302">
    <property type="entry name" value="ULP1 PROTEASE FAMILY, C-TERMINAL CATALYTIC DOMAIN CONTAINING PROTEIN"/>
    <property type="match status" value="1"/>
</dbReference>
<name>K4AUD7_SOLLC</name>
<dbReference type="PaxDb" id="4081-Solyc01g015030.1.1"/>
<accession>K4AUD7</accession>
<dbReference type="InParanoid" id="K4AUD7"/>
<dbReference type="PhylomeDB" id="K4AUD7"/>
<dbReference type="AlphaFoldDB" id="K4AUD7"/>
<reference evidence="1" key="1">
    <citation type="journal article" date="2012" name="Nature">
        <title>The tomato genome sequence provides insights into fleshy fruit evolution.</title>
        <authorList>
            <consortium name="Tomato Genome Consortium"/>
        </authorList>
    </citation>
    <scope>NUCLEOTIDE SEQUENCE [LARGE SCALE GENOMIC DNA]</scope>
    <source>
        <strain evidence="1">cv. Heinz 1706</strain>
    </source>
</reference>